<dbReference type="EMBL" id="QGLF01000003">
    <property type="protein sequence ID" value="PWR20932.1"/>
    <property type="molecule type" value="Genomic_DNA"/>
</dbReference>
<evidence type="ECO:0000256" key="3">
    <source>
        <dbReference type="ARBA" id="ARBA00022643"/>
    </source>
</evidence>
<dbReference type="AlphaFoldDB" id="A0A317E2V7"/>
<keyword evidence="3" id="KW-0288">FMN</keyword>
<name>A0A317E2V7_9PROT</name>
<keyword evidence="4" id="KW-0560">Oxidoreductase</keyword>
<dbReference type="InterPro" id="IPR004136">
    <property type="entry name" value="NMO"/>
</dbReference>
<dbReference type="Pfam" id="PF03060">
    <property type="entry name" value="NMO"/>
    <property type="match status" value="1"/>
</dbReference>
<evidence type="ECO:0000256" key="4">
    <source>
        <dbReference type="ARBA" id="ARBA00023002"/>
    </source>
</evidence>
<gene>
    <name evidence="6" type="ORF">DKG75_13155</name>
</gene>
<comment type="similarity">
    <text evidence="1">Belongs to the nitronate monooxygenase family. NMO class I subfamily.</text>
</comment>
<keyword evidence="2" id="KW-0285">Flavoprotein</keyword>
<dbReference type="SUPFAM" id="SSF51412">
    <property type="entry name" value="Inosine monophosphate dehydrogenase (IMPDH)"/>
    <property type="match status" value="1"/>
</dbReference>
<evidence type="ECO:0000313" key="6">
    <source>
        <dbReference type="EMBL" id="PWR20932.1"/>
    </source>
</evidence>
<dbReference type="FunFam" id="3.20.20.70:FF:000210">
    <property type="entry name" value="2-nitropropane dioxygenase"/>
    <property type="match status" value="1"/>
</dbReference>
<dbReference type="PANTHER" id="PTHR42747:SF4">
    <property type="entry name" value="BLR1330 PROTEIN"/>
    <property type="match status" value="1"/>
</dbReference>
<dbReference type="PANTHER" id="PTHR42747">
    <property type="entry name" value="NITRONATE MONOOXYGENASE-RELATED"/>
    <property type="match status" value="1"/>
</dbReference>
<evidence type="ECO:0000313" key="7">
    <source>
        <dbReference type="Proteomes" id="UP000246077"/>
    </source>
</evidence>
<dbReference type="Proteomes" id="UP000246077">
    <property type="component" value="Unassembled WGS sequence"/>
</dbReference>
<keyword evidence="7" id="KW-1185">Reference proteome</keyword>
<protein>
    <submittedName>
        <fullName evidence="6">Nitronate monooxygenase</fullName>
    </submittedName>
</protein>
<dbReference type="OrthoDB" id="9778912at2"/>
<dbReference type="RefSeq" id="WP_109921576.1">
    <property type="nucleotide sequence ID" value="NZ_QGLF01000003.1"/>
</dbReference>
<dbReference type="Gene3D" id="3.20.20.70">
    <property type="entry name" value="Aldolase class I"/>
    <property type="match status" value="1"/>
</dbReference>
<reference evidence="7" key="1">
    <citation type="submission" date="2018-05" db="EMBL/GenBank/DDBJ databases">
        <title>Zavarzinia sp. HR-AS.</title>
        <authorList>
            <person name="Lee Y."/>
            <person name="Jeon C.O."/>
        </authorList>
    </citation>
    <scope>NUCLEOTIDE SEQUENCE [LARGE SCALE GENOMIC DNA]</scope>
    <source>
        <strain evidence="7">DSM 1231</strain>
    </source>
</reference>
<organism evidence="6 7">
    <name type="scientific">Zavarzinia compransoris</name>
    <dbReference type="NCBI Taxonomy" id="1264899"/>
    <lineage>
        <taxon>Bacteria</taxon>
        <taxon>Pseudomonadati</taxon>
        <taxon>Pseudomonadota</taxon>
        <taxon>Alphaproteobacteria</taxon>
        <taxon>Rhodospirillales</taxon>
        <taxon>Zavarziniaceae</taxon>
        <taxon>Zavarzinia</taxon>
    </lineage>
</organism>
<proteinExistence type="inferred from homology"/>
<sequence length="336" mass="34871">MSVPHKGSRELSASLLKSLRLPVFAGPMFIASTPKLLVEQCKAGIIGSLPALNLRSTALLDEALTAIRAELAAYDAAHPGRPAAPYSINLVAHKSNDRVAADLEVIVAHRVPVVIVSLAAPAEIVSAIHGYGGLVFNDVISNRHALRCAESGVDGLIAVAAGAGGHTGNLSPFALMQEIRAWWDGPLALSGCIANGRSVLAAQVLGADFAYIGSPFLASEEANTQQGFKEMVVAGTASDIVVTNCFTGVPATFLRPSIEANGLDPKQLVRDPDAGINIKDGGSNAKAWRDIWSAGQGIGAVDRIETASQFIGRLARDYEQAKQGLAGILLSSPAAA</sequence>
<dbReference type="CDD" id="cd04730">
    <property type="entry name" value="NPD_like"/>
    <property type="match status" value="1"/>
</dbReference>
<evidence type="ECO:0000256" key="1">
    <source>
        <dbReference type="ARBA" id="ARBA00009881"/>
    </source>
</evidence>
<dbReference type="InterPro" id="IPR013785">
    <property type="entry name" value="Aldolase_TIM"/>
</dbReference>
<evidence type="ECO:0000256" key="2">
    <source>
        <dbReference type="ARBA" id="ARBA00022630"/>
    </source>
</evidence>
<evidence type="ECO:0000256" key="5">
    <source>
        <dbReference type="ARBA" id="ARBA00023033"/>
    </source>
</evidence>
<keyword evidence="5 6" id="KW-0503">Monooxygenase</keyword>
<dbReference type="GO" id="GO:0018580">
    <property type="term" value="F:nitronate monooxygenase activity"/>
    <property type="evidence" value="ECO:0007669"/>
    <property type="project" value="InterPro"/>
</dbReference>
<accession>A0A317E2V7</accession>
<comment type="caution">
    <text evidence="6">The sequence shown here is derived from an EMBL/GenBank/DDBJ whole genome shotgun (WGS) entry which is preliminary data.</text>
</comment>